<name>A0ACC0NF77_RHOML</name>
<dbReference type="Proteomes" id="UP001062846">
    <property type="component" value="Chromosome 6"/>
</dbReference>
<reference evidence="1" key="1">
    <citation type="submission" date="2022-02" db="EMBL/GenBank/DDBJ databases">
        <title>Plant Genome Project.</title>
        <authorList>
            <person name="Zhang R.-G."/>
        </authorList>
    </citation>
    <scope>NUCLEOTIDE SEQUENCE</scope>
    <source>
        <strain evidence="1">AT1</strain>
    </source>
</reference>
<evidence type="ECO:0000313" key="1">
    <source>
        <dbReference type="EMBL" id="KAI8551850.1"/>
    </source>
</evidence>
<gene>
    <name evidence="1" type="ORF">RHMOL_Rhmol06G0219100</name>
</gene>
<proteinExistence type="predicted"/>
<sequence>MTRSVLGRKNTISYFFIHYQEIEERKKRKREEQPLNLMEFLPFRSCCAGASVNPAAESAASPRPVKRAGNGQASGRRPAKVKSAKWKPSLSVITEDGVVAEIGSKQQNKGTVRSQKKPSDRAPPRGRGDNASYWFRGRLKSLDNNLFKWRKVAIQIESPASATELSERYAHIYL</sequence>
<dbReference type="EMBL" id="CM046393">
    <property type="protein sequence ID" value="KAI8551850.1"/>
    <property type="molecule type" value="Genomic_DNA"/>
</dbReference>
<protein>
    <submittedName>
        <fullName evidence="1">Uncharacterized protein</fullName>
    </submittedName>
</protein>
<keyword evidence="2" id="KW-1185">Reference proteome</keyword>
<accession>A0ACC0NF77</accession>
<comment type="caution">
    <text evidence="1">The sequence shown here is derived from an EMBL/GenBank/DDBJ whole genome shotgun (WGS) entry which is preliminary data.</text>
</comment>
<evidence type="ECO:0000313" key="2">
    <source>
        <dbReference type="Proteomes" id="UP001062846"/>
    </source>
</evidence>
<organism evidence="1 2">
    <name type="scientific">Rhododendron molle</name>
    <name type="common">Chinese azalea</name>
    <name type="synonym">Azalea mollis</name>
    <dbReference type="NCBI Taxonomy" id="49168"/>
    <lineage>
        <taxon>Eukaryota</taxon>
        <taxon>Viridiplantae</taxon>
        <taxon>Streptophyta</taxon>
        <taxon>Embryophyta</taxon>
        <taxon>Tracheophyta</taxon>
        <taxon>Spermatophyta</taxon>
        <taxon>Magnoliopsida</taxon>
        <taxon>eudicotyledons</taxon>
        <taxon>Gunneridae</taxon>
        <taxon>Pentapetalae</taxon>
        <taxon>asterids</taxon>
        <taxon>Ericales</taxon>
        <taxon>Ericaceae</taxon>
        <taxon>Ericoideae</taxon>
        <taxon>Rhodoreae</taxon>
        <taxon>Rhododendron</taxon>
    </lineage>
</organism>